<dbReference type="InterPro" id="IPR017938">
    <property type="entry name" value="Riboflavin_synthase-like_b-brl"/>
</dbReference>
<dbReference type="SUPFAM" id="SSF52343">
    <property type="entry name" value="Ferredoxin reductase-like, C-terminal NADP-linked domain"/>
    <property type="match status" value="1"/>
</dbReference>
<dbReference type="InterPro" id="IPR018506">
    <property type="entry name" value="Cyt_B5_heme-BS"/>
</dbReference>
<comment type="similarity">
    <text evidence="1">Belongs to the indoleamine 2,3-dioxygenase family.</text>
</comment>
<keyword evidence="3" id="KW-0285">Flavoprotein</keyword>
<accession>A0A2V3IY24</accession>
<protein>
    <submittedName>
        <fullName evidence="8">Nitric oxide synthase</fullName>
    </submittedName>
</protein>
<evidence type="ECO:0000256" key="3">
    <source>
        <dbReference type="ARBA" id="ARBA00022630"/>
    </source>
</evidence>
<dbReference type="PROSITE" id="PS00191">
    <property type="entry name" value="CYTOCHROME_B5_1"/>
    <property type="match status" value="1"/>
</dbReference>
<dbReference type="Gene3D" id="3.10.120.10">
    <property type="entry name" value="Cytochrome b5-like heme/steroid binding domain"/>
    <property type="match status" value="1"/>
</dbReference>
<dbReference type="GO" id="GO:0050660">
    <property type="term" value="F:flavin adenine dinucleotide binding"/>
    <property type="evidence" value="ECO:0007669"/>
    <property type="project" value="TreeGrafter"/>
</dbReference>
<dbReference type="Proteomes" id="UP000247409">
    <property type="component" value="Unassembled WGS sequence"/>
</dbReference>
<dbReference type="InterPro" id="IPR023173">
    <property type="entry name" value="NADPH_Cyt_P450_Rdtase_alpha"/>
</dbReference>
<comment type="caution">
    <text evidence="8">The sequence shown here is derived from an EMBL/GenBank/DDBJ whole genome shotgun (WGS) entry which is preliminary data.</text>
</comment>
<keyword evidence="4" id="KW-0479">Metal-binding</keyword>
<feature type="domain" description="Cytochrome b5 heme-binding" evidence="6">
    <location>
        <begin position="915"/>
        <end position="993"/>
    </location>
</feature>
<dbReference type="PROSITE" id="PS50255">
    <property type="entry name" value="CYTOCHROME_B5_2"/>
    <property type="match status" value="1"/>
</dbReference>
<dbReference type="Gene3D" id="2.40.30.10">
    <property type="entry name" value="Translation factors"/>
    <property type="match status" value="1"/>
</dbReference>
<dbReference type="EMBL" id="NBIV01000030">
    <property type="protein sequence ID" value="PXF47009.1"/>
    <property type="molecule type" value="Genomic_DNA"/>
</dbReference>
<dbReference type="InterPro" id="IPR037217">
    <property type="entry name" value="Trp/Indoleamine_2_3_dOase-like"/>
</dbReference>
<dbReference type="SMR" id="A0A2V3IY24"/>
<dbReference type="Pfam" id="PF00175">
    <property type="entry name" value="NAD_binding_1"/>
    <property type="match status" value="1"/>
</dbReference>
<dbReference type="Pfam" id="PF01231">
    <property type="entry name" value="IDO"/>
    <property type="match status" value="1"/>
</dbReference>
<dbReference type="STRING" id="448386.A0A2V3IY24"/>
<feature type="domain" description="FAD-binding FR-type" evidence="7">
    <location>
        <begin position="395"/>
        <end position="725"/>
    </location>
</feature>
<organism evidence="8 9">
    <name type="scientific">Gracilariopsis chorda</name>
    <dbReference type="NCBI Taxonomy" id="448386"/>
    <lineage>
        <taxon>Eukaryota</taxon>
        <taxon>Rhodophyta</taxon>
        <taxon>Florideophyceae</taxon>
        <taxon>Rhodymeniophycidae</taxon>
        <taxon>Gracilariales</taxon>
        <taxon>Gracilariaceae</taxon>
        <taxon>Gracilariopsis</taxon>
    </lineage>
</organism>
<evidence type="ECO:0000256" key="5">
    <source>
        <dbReference type="ARBA" id="ARBA00023004"/>
    </source>
</evidence>
<dbReference type="OrthoDB" id="260519at2759"/>
<evidence type="ECO:0000313" key="8">
    <source>
        <dbReference type="EMBL" id="PXF47009.1"/>
    </source>
</evidence>
<gene>
    <name evidence="8" type="ORF">BWQ96_03199</name>
</gene>
<dbReference type="SMART" id="SM01117">
    <property type="entry name" value="Cyt-b5"/>
    <property type="match status" value="1"/>
</dbReference>
<dbReference type="GO" id="GO:0046872">
    <property type="term" value="F:metal ion binding"/>
    <property type="evidence" value="ECO:0007669"/>
    <property type="project" value="UniProtKB-KW"/>
</dbReference>
<evidence type="ECO:0000256" key="2">
    <source>
        <dbReference type="ARBA" id="ARBA00022617"/>
    </source>
</evidence>
<dbReference type="GO" id="GO:0016702">
    <property type="term" value="F:oxidoreductase activity, acting on single donors with incorporation of molecular oxygen, incorporation of two atoms of oxygen"/>
    <property type="evidence" value="ECO:0007669"/>
    <property type="project" value="UniProtKB-ARBA"/>
</dbReference>
<dbReference type="InterPro" id="IPR036400">
    <property type="entry name" value="Cyt_B5-like_heme/steroid_sf"/>
</dbReference>
<evidence type="ECO:0000259" key="6">
    <source>
        <dbReference type="PROSITE" id="PS50255"/>
    </source>
</evidence>
<keyword evidence="2" id="KW-0349">Heme</keyword>
<evidence type="ECO:0000256" key="1">
    <source>
        <dbReference type="ARBA" id="ARBA00007119"/>
    </source>
</evidence>
<dbReference type="Gene3D" id="1.20.990.10">
    <property type="entry name" value="NADPH-cytochrome p450 Reductase, Chain A, domain 3"/>
    <property type="match status" value="1"/>
</dbReference>
<dbReference type="GO" id="GO:0005829">
    <property type="term" value="C:cytosol"/>
    <property type="evidence" value="ECO:0007669"/>
    <property type="project" value="TreeGrafter"/>
</dbReference>
<sequence>MSSLSPSYAYLYSSPNDNGKSFLSVSNGFLPSGPLPFLPHPFSLWHALALQLPSIYDTNSWNSFISSLPDRFDFDVVDLADEHLLRANIALGSMAHAIYHVAKRPIPECISVPWMEVSERLGRDMPCLASIDFLVYNTETLPELCFDKIEYPYKQVRPSITMTPLRAEKNYIIKGYSIEHAARPLASLIAEAQNAVVNDNTGSLREALVKMVTALEGMAKAFTEADPRPFNHFCVDPVDWSRSIDISAAPVKKGERGGSGLLFPSIHLLDSFFCRKKYESEIGKLALHERSWLPRMHREFFAKVAETSTMDYLLAKGNSELLALFRRALLSFAGETGFLGKHRIRLNTYLEVMFKIGRAATGGGHGSSGWEGRIWRRLNLAMRYAMRERIGLCEDWYNSATIKEVSHIDGSDATRVVIEGHGAFLYKPGDHLGVLPENGRHLVAKMLRILQMDFDQGIVIRNPEWLRLLACRGVSSEKTDNQDELCITADKFFRYAKLQPLDAALGSRLITATSTTDISVIKFLTSEHATNVIAALELLQRSSGFRVESMKGKLDELLQPLTPRYYSVASHMSVTPTSAEIIVGKLQYEATPVAPTKDGIKVLREGNRNAHSRQLDRNVNYDVPDPRDVQEFRLQPTLRSPLQGFQKRIDRDCEVPQCRAKELPQEECGERNAPSFYTPDAKEGNTHFEKGRELLEGISSSYLCGLSPGHSVTVRVVPCTDFHLPTDETAPIIMVSQGTGFAPCRPFLNEIILQKERGQIPRKAWIILGVKSRRHIPFIEDIEQAVCKDKIANISLAVSREDVELDTENSAEQLAFRRGHRKHVQDLFEEDAVLLDGVWEMVRHGGHMYVCGKPELEIMVRDFLKQAARKHISEGNPVRDVNGEEIEADHFADWLMANRRIHIDCYNSGKDEEHEKLYNPSEVAKHRSVDDCWVSFRNDVFDISRYLQVHPGGPQILLDKAGRDISMDFNAAHGVDNYRVASMLDSYKIGRLEMFCGGDGDMTRLLKNWGLPLLNGIQERRNVFLLEWNHFPKLEPPRSVNRMHACRTHEMWTLYNKFFDTYEVGMFGFVKEITGRNLRKELDEMSERCIAHDEFESTLNHMNKIRNETLSRARCQQDEVGHAEVVQMLTECGKSLDVLVDMAVKMVGRIEQGSLLSRDSDTGLRVEDIMKDVICSLMEGVEQFYGKLPLKR</sequence>
<dbReference type="SUPFAM" id="SSF63380">
    <property type="entry name" value="Riboflavin synthase domain-like"/>
    <property type="match status" value="1"/>
</dbReference>
<dbReference type="GO" id="GO:0010181">
    <property type="term" value="F:FMN binding"/>
    <property type="evidence" value="ECO:0007669"/>
    <property type="project" value="TreeGrafter"/>
</dbReference>
<dbReference type="PROSITE" id="PS51384">
    <property type="entry name" value="FAD_FR"/>
    <property type="match status" value="1"/>
</dbReference>
<dbReference type="InterPro" id="IPR039261">
    <property type="entry name" value="FNR_nucleotide-bd"/>
</dbReference>
<dbReference type="AlphaFoldDB" id="A0A2V3IY24"/>
<evidence type="ECO:0000256" key="4">
    <source>
        <dbReference type="ARBA" id="ARBA00022723"/>
    </source>
</evidence>
<dbReference type="InterPro" id="IPR001433">
    <property type="entry name" value="OxRdtase_FAD/NAD-bd"/>
</dbReference>
<dbReference type="PRINTS" id="PR00363">
    <property type="entry name" value="CYTOCHROMEB5"/>
</dbReference>
<evidence type="ECO:0000313" key="9">
    <source>
        <dbReference type="Proteomes" id="UP000247409"/>
    </source>
</evidence>
<dbReference type="Gene3D" id="3.40.50.80">
    <property type="entry name" value="Nucleotide-binding domain of ferredoxin-NADP reductase (FNR) module"/>
    <property type="match status" value="1"/>
</dbReference>
<keyword evidence="5" id="KW-0408">Iron</keyword>
<dbReference type="SUPFAM" id="SSF140959">
    <property type="entry name" value="Indolic compounds 2,3-dioxygenase-like"/>
    <property type="match status" value="1"/>
</dbReference>
<dbReference type="Pfam" id="PF00173">
    <property type="entry name" value="Cyt-b5"/>
    <property type="match status" value="1"/>
</dbReference>
<dbReference type="GO" id="GO:0020037">
    <property type="term" value="F:heme binding"/>
    <property type="evidence" value="ECO:0007669"/>
    <property type="project" value="InterPro"/>
</dbReference>
<dbReference type="GO" id="GO:0019441">
    <property type="term" value="P:L-tryptophan catabolic process to kynurenine"/>
    <property type="evidence" value="ECO:0007669"/>
    <property type="project" value="InterPro"/>
</dbReference>
<proteinExistence type="inferred from homology"/>
<dbReference type="InterPro" id="IPR001199">
    <property type="entry name" value="Cyt_B5-like_heme/steroid-bd"/>
</dbReference>
<dbReference type="Gene3D" id="1.20.58.480">
    <property type="match status" value="1"/>
</dbReference>
<dbReference type="InterPro" id="IPR000898">
    <property type="entry name" value="Indolamine_dOase"/>
</dbReference>
<evidence type="ECO:0000259" key="7">
    <source>
        <dbReference type="PROSITE" id="PS51384"/>
    </source>
</evidence>
<name>A0A2V3IY24_9FLOR</name>
<reference evidence="8 9" key="1">
    <citation type="journal article" date="2018" name="Mol. Biol. Evol.">
        <title>Analysis of the draft genome of the red seaweed Gracilariopsis chorda provides insights into genome size evolution in Rhodophyta.</title>
        <authorList>
            <person name="Lee J."/>
            <person name="Yang E.C."/>
            <person name="Graf L."/>
            <person name="Yang J.H."/>
            <person name="Qiu H."/>
            <person name="Zel Zion U."/>
            <person name="Chan C.X."/>
            <person name="Stephens T.G."/>
            <person name="Weber A.P.M."/>
            <person name="Boo G.H."/>
            <person name="Boo S.M."/>
            <person name="Kim K.M."/>
            <person name="Shin Y."/>
            <person name="Jung M."/>
            <person name="Lee S.J."/>
            <person name="Yim H.S."/>
            <person name="Lee J.H."/>
            <person name="Bhattacharya D."/>
            <person name="Yoon H.S."/>
        </authorList>
    </citation>
    <scope>NUCLEOTIDE SEQUENCE [LARGE SCALE GENOMIC DNA]</scope>
    <source>
        <strain evidence="8 9">SKKU-2015</strain>
        <tissue evidence="8">Whole body</tissue>
    </source>
</reference>
<keyword evidence="9" id="KW-1185">Reference proteome</keyword>
<dbReference type="PANTHER" id="PTHR19384">
    <property type="entry name" value="NITRIC OXIDE SYNTHASE-RELATED"/>
    <property type="match status" value="1"/>
</dbReference>
<dbReference type="SUPFAM" id="SSF55856">
    <property type="entry name" value="Cytochrome b5-like heme/steroid binding domain"/>
    <property type="match status" value="1"/>
</dbReference>
<dbReference type="InterPro" id="IPR017927">
    <property type="entry name" value="FAD-bd_FR_type"/>
</dbReference>